<evidence type="ECO:0000256" key="4">
    <source>
        <dbReference type="RuleBase" id="RU000639"/>
    </source>
</evidence>
<dbReference type="Pfam" id="PF01025">
    <property type="entry name" value="GrpE"/>
    <property type="match status" value="1"/>
</dbReference>
<comment type="similarity">
    <text evidence="1 3 5">Belongs to the GrpE family.</text>
</comment>
<dbReference type="InterPro" id="IPR013805">
    <property type="entry name" value="GrpE_CC"/>
</dbReference>
<dbReference type="Gene3D" id="2.30.22.10">
    <property type="entry name" value="Head domain of nucleotide exchange factor GrpE"/>
    <property type="match status" value="1"/>
</dbReference>
<dbReference type="KEGG" id="efr:EFREU_v1c03790"/>
<evidence type="ECO:0000313" key="9">
    <source>
        <dbReference type="Proteomes" id="UP000232222"/>
    </source>
</evidence>
<dbReference type="PANTHER" id="PTHR21237:SF23">
    <property type="entry name" value="GRPE PROTEIN HOMOLOG, MITOCHONDRIAL"/>
    <property type="match status" value="1"/>
</dbReference>
<feature type="coiled-coil region" evidence="6">
    <location>
        <begin position="70"/>
        <end position="97"/>
    </location>
</feature>
<feature type="compositionally biased region" description="Polar residues" evidence="7">
    <location>
        <begin position="45"/>
        <end position="62"/>
    </location>
</feature>
<dbReference type="InterPro" id="IPR000740">
    <property type="entry name" value="GrpE"/>
</dbReference>
<dbReference type="Proteomes" id="UP000232222">
    <property type="component" value="Chromosome"/>
</dbReference>
<keyword evidence="3" id="KW-0963">Cytoplasm</keyword>
<keyword evidence="9" id="KW-1185">Reference proteome</keyword>
<sequence>MKNNHNNNDENNLNKDNAKLDKHDAHKKALKEALAILGDYKPEPITNTSPTEESLDNSTSCPTNNFVNYQNVVETELKNLTNTVRQLQEENLENIAKIQTMARRHGEEEVQTRKYGGVKLAQDIIPALDLFKKILTMPVKNEEVKNYLMGFDMIAKQLDQVLANNGIHQIEVKVGDDFNPHLHEATEVIETENVPSGKIAVINSHGYKLHDRVIKHTSVKVAK</sequence>
<evidence type="ECO:0000256" key="5">
    <source>
        <dbReference type="RuleBase" id="RU004478"/>
    </source>
</evidence>
<proteinExistence type="inferred from homology"/>
<dbReference type="SUPFAM" id="SSF51064">
    <property type="entry name" value="Head domain of nucleotide exchange factor GrpE"/>
    <property type="match status" value="1"/>
</dbReference>
<keyword evidence="6" id="KW-0175">Coiled coil</keyword>
<comment type="subunit">
    <text evidence="3">Homodimer.</text>
</comment>
<reference evidence="8 9" key="1">
    <citation type="submission" date="2017-11" db="EMBL/GenBank/DDBJ databases">
        <title>Genome sequence of Entomoplasma freundtii BARC 318 (ATCC 51999).</title>
        <authorList>
            <person name="Lo W.-S."/>
            <person name="Gasparich G.E."/>
            <person name="Kuo C.-H."/>
        </authorList>
    </citation>
    <scope>NUCLEOTIDE SEQUENCE [LARGE SCALE GENOMIC DNA]</scope>
    <source>
        <strain evidence="8 9">BARC 318</strain>
    </source>
</reference>
<dbReference type="PROSITE" id="PS01071">
    <property type="entry name" value="GRPE"/>
    <property type="match status" value="1"/>
</dbReference>
<dbReference type="GO" id="GO:0042803">
    <property type="term" value="F:protein homodimerization activity"/>
    <property type="evidence" value="ECO:0007669"/>
    <property type="project" value="InterPro"/>
</dbReference>
<feature type="region of interest" description="Disordered" evidence="7">
    <location>
        <begin position="41"/>
        <end position="62"/>
    </location>
</feature>
<dbReference type="HAMAP" id="MF_01151">
    <property type="entry name" value="GrpE"/>
    <property type="match status" value="1"/>
</dbReference>
<evidence type="ECO:0000256" key="7">
    <source>
        <dbReference type="SAM" id="MobiDB-lite"/>
    </source>
</evidence>
<name>A0A2K8NRD2_9MOLU</name>
<dbReference type="PANTHER" id="PTHR21237">
    <property type="entry name" value="GRPE PROTEIN"/>
    <property type="match status" value="1"/>
</dbReference>
<dbReference type="OrthoDB" id="9812586at2"/>
<evidence type="ECO:0000256" key="2">
    <source>
        <dbReference type="ARBA" id="ARBA00023186"/>
    </source>
</evidence>
<evidence type="ECO:0000256" key="6">
    <source>
        <dbReference type="SAM" id="Coils"/>
    </source>
</evidence>
<dbReference type="PRINTS" id="PR00773">
    <property type="entry name" value="GRPEPROTEIN"/>
</dbReference>
<comment type="function">
    <text evidence="3 4">Participates actively in the response to hyperosmotic and heat shock by preventing the aggregation of stress-denatured proteins, in association with DnaK and GrpE. It is the nucleotide exchange factor for DnaK and may function as a thermosensor. Unfolded proteins bind initially to DnaJ; upon interaction with the DnaJ-bound protein, DnaK hydrolyzes its bound ATP, resulting in the formation of a stable complex. GrpE releases ADP from DnaK; ATP binding to DnaK triggers the release of the substrate protein, thus completing the reaction cycle. Several rounds of ATP-dependent interactions between DnaJ, DnaK and GrpE are required for fully efficient folding.</text>
</comment>
<keyword evidence="3 4" id="KW-0346">Stress response</keyword>
<evidence type="ECO:0000256" key="3">
    <source>
        <dbReference type="HAMAP-Rule" id="MF_01151"/>
    </source>
</evidence>
<dbReference type="CDD" id="cd00446">
    <property type="entry name" value="GrpE"/>
    <property type="match status" value="1"/>
</dbReference>
<dbReference type="GO" id="GO:0051087">
    <property type="term" value="F:protein-folding chaperone binding"/>
    <property type="evidence" value="ECO:0007669"/>
    <property type="project" value="InterPro"/>
</dbReference>
<protein>
    <recommendedName>
        <fullName evidence="3 4">Protein GrpE</fullName>
    </recommendedName>
    <alternativeName>
        <fullName evidence="3">HSP-70 cofactor</fullName>
    </alternativeName>
</protein>
<dbReference type="SUPFAM" id="SSF58014">
    <property type="entry name" value="Coiled-coil domain of nucleotide exchange factor GrpE"/>
    <property type="match status" value="1"/>
</dbReference>
<organism evidence="8 9">
    <name type="scientific">Entomoplasma freundtii</name>
    <dbReference type="NCBI Taxonomy" id="74700"/>
    <lineage>
        <taxon>Bacteria</taxon>
        <taxon>Bacillati</taxon>
        <taxon>Mycoplasmatota</taxon>
        <taxon>Mollicutes</taxon>
        <taxon>Entomoplasmatales</taxon>
        <taxon>Entomoplasmataceae</taxon>
        <taxon>Entomoplasma</taxon>
    </lineage>
</organism>
<dbReference type="GO" id="GO:0000774">
    <property type="term" value="F:adenyl-nucleotide exchange factor activity"/>
    <property type="evidence" value="ECO:0007669"/>
    <property type="project" value="InterPro"/>
</dbReference>
<comment type="subcellular location">
    <subcellularLocation>
        <location evidence="3">Cytoplasm</location>
    </subcellularLocation>
</comment>
<evidence type="ECO:0000256" key="1">
    <source>
        <dbReference type="ARBA" id="ARBA00009054"/>
    </source>
</evidence>
<evidence type="ECO:0000313" key="8">
    <source>
        <dbReference type="EMBL" id="ATZ16405.1"/>
    </source>
</evidence>
<accession>A0A2K8NRD2</accession>
<dbReference type="AlphaFoldDB" id="A0A2K8NRD2"/>
<dbReference type="GO" id="GO:0006457">
    <property type="term" value="P:protein folding"/>
    <property type="evidence" value="ECO:0007669"/>
    <property type="project" value="InterPro"/>
</dbReference>
<dbReference type="EMBL" id="CP024962">
    <property type="protein sequence ID" value="ATZ16405.1"/>
    <property type="molecule type" value="Genomic_DNA"/>
</dbReference>
<dbReference type="Gene3D" id="3.90.20.20">
    <property type="match status" value="1"/>
</dbReference>
<dbReference type="GO" id="GO:0005737">
    <property type="term" value="C:cytoplasm"/>
    <property type="evidence" value="ECO:0007669"/>
    <property type="project" value="UniProtKB-SubCell"/>
</dbReference>
<keyword evidence="2 3" id="KW-0143">Chaperone</keyword>
<dbReference type="RefSeq" id="WP_100609354.1">
    <property type="nucleotide sequence ID" value="NZ_CP024962.1"/>
</dbReference>
<dbReference type="GO" id="GO:0051082">
    <property type="term" value="F:unfolded protein binding"/>
    <property type="evidence" value="ECO:0007669"/>
    <property type="project" value="TreeGrafter"/>
</dbReference>
<gene>
    <name evidence="3 8" type="primary">grpE</name>
    <name evidence="8" type="ORF">EFREU_v1c03790</name>
</gene>
<dbReference type="InterPro" id="IPR009012">
    <property type="entry name" value="GrpE_head"/>
</dbReference>